<dbReference type="PANTHER" id="PTHR16070">
    <property type="entry name" value="PROTEIN FAM222A-RELATED"/>
    <property type="match status" value="1"/>
</dbReference>
<name>A0A8V0ZEU5_CHICK</name>
<evidence type="ECO:0000256" key="1">
    <source>
        <dbReference type="SAM" id="MobiDB-lite"/>
    </source>
</evidence>
<reference evidence="2" key="3">
    <citation type="submission" date="2025-09" db="UniProtKB">
        <authorList>
            <consortium name="Ensembl"/>
        </authorList>
    </citation>
    <scope>IDENTIFICATION</scope>
    <source>
        <strain evidence="2">broiler</strain>
    </source>
</reference>
<dbReference type="OrthoDB" id="8932586at2759"/>
<reference evidence="2" key="1">
    <citation type="submission" date="2020-11" db="EMBL/GenBank/DDBJ databases">
        <title>Gallus gallus (Chicken) genome, bGalGal1, GRCg7b, maternal haplotype autosomes + Z &amp; W.</title>
        <authorList>
            <person name="Warren W."/>
            <person name="Formenti G."/>
            <person name="Fedrigo O."/>
            <person name="Haase B."/>
            <person name="Mountcastle J."/>
            <person name="Balacco J."/>
            <person name="Tracey A."/>
            <person name="Schneider V."/>
            <person name="Okimoto R."/>
            <person name="Cheng H."/>
            <person name="Hawken R."/>
            <person name="Howe K."/>
            <person name="Jarvis E.D."/>
        </authorList>
    </citation>
    <scope>NUCLEOTIDE SEQUENCE [LARGE SCALE GENOMIC DNA]</scope>
    <source>
        <strain evidence="2">Broiler</strain>
    </source>
</reference>
<dbReference type="AlphaFoldDB" id="A0A8V0ZEU5"/>
<dbReference type="Pfam" id="PF15258">
    <property type="entry name" value="FAM222A"/>
    <property type="match status" value="1"/>
</dbReference>
<organism evidence="2 3">
    <name type="scientific">Gallus gallus</name>
    <name type="common">Chicken</name>
    <dbReference type="NCBI Taxonomy" id="9031"/>
    <lineage>
        <taxon>Eukaryota</taxon>
        <taxon>Metazoa</taxon>
        <taxon>Chordata</taxon>
        <taxon>Craniata</taxon>
        <taxon>Vertebrata</taxon>
        <taxon>Euteleostomi</taxon>
        <taxon>Archelosauria</taxon>
        <taxon>Archosauria</taxon>
        <taxon>Dinosauria</taxon>
        <taxon>Saurischia</taxon>
        <taxon>Theropoda</taxon>
        <taxon>Coelurosauria</taxon>
        <taxon>Aves</taxon>
        <taxon>Neognathae</taxon>
        <taxon>Galloanserae</taxon>
        <taxon>Galliformes</taxon>
        <taxon>Phasianidae</taxon>
        <taxon>Phasianinae</taxon>
        <taxon>Gallus</taxon>
    </lineage>
</organism>
<accession>A0A8V0ZEU5</accession>
<dbReference type="InterPro" id="IPR029340">
    <property type="entry name" value="FAM222"/>
</dbReference>
<sequence length="559" mass="59358">MPTLRLEKTTKFIKSSCQPITTVPTHPRCAAPSQRCPLSHCCLHHPHPPPYPHPPPPPMAAWMSRSPVQHAQRSPWGAEGAAPHAPTFGTTSPRAQLQEEEGGENCQRPAECRAGCLCLTGDGGASGEFASRSNYSPLESSNYSGEGEPLTSSAHERARSLLEIGETAAPMHSPRYPSPAELDAYAQKVANSPLTIKIFPTNIRVPQHKHLNRTVNGYDTTGQRYSPYPVHAGGYQGLLAIVKASSKSVVKNAEGKRTKLSPAQAGVAPYPSSSTLAPGPSCAGPLSYHQKQLEGPVPPNVTVAGSALPLAGRGLALPPSNLPSIQSIIYQLNQQCQAQASQPACPALPAAHPSPAKHGTFPTMASAYAVLPECRKGAELPLGSTPALGPKAGLYPDGVDYLLWQQKQQQHLRVYSGGSGALSKSPEACAAASRPYGPAGEKVSSSPLNCMHGNFAVGQYFVPPWNSVLVTPTSDCYNPPPELGPVPRELGVPPAEGLPSKALCNTSILSSSLQSLEYLINDIHPPCIKEQMLGKGYETVSVPRLLDHQHAHIRLPVYR</sequence>
<evidence type="ECO:0000313" key="2">
    <source>
        <dbReference type="Ensembl" id="ENSGALP00010031818.1"/>
    </source>
</evidence>
<evidence type="ECO:0000313" key="3">
    <source>
        <dbReference type="Proteomes" id="UP000000539"/>
    </source>
</evidence>
<gene>
    <name evidence="2" type="primary">FAM222A</name>
</gene>
<dbReference type="PANTHER" id="PTHR16070:SF2">
    <property type="entry name" value="PROTEIN FAM222A"/>
    <property type="match status" value="1"/>
</dbReference>
<dbReference type="CTD" id="84915"/>
<dbReference type="RefSeq" id="XP_046784339.1">
    <property type="nucleotide sequence ID" value="XM_046928383.1"/>
</dbReference>
<dbReference type="GeneID" id="768548"/>
<feature type="region of interest" description="Disordered" evidence="1">
    <location>
        <begin position="64"/>
        <end position="102"/>
    </location>
</feature>
<dbReference type="GeneTree" id="ENSGT00530000063811"/>
<dbReference type="Ensembl" id="ENSGALT00010052912.1">
    <property type="protein sequence ID" value="ENSGALP00010031818.1"/>
    <property type="gene ID" value="ENSGALG00010021764.1"/>
</dbReference>
<keyword evidence="3" id="KW-1185">Reference proteome</keyword>
<proteinExistence type="predicted"/>
<reference evidence="2" key="2">
    <citation type="submission" date="2025-08" db="UniProtKB">
        <authorList>
            <consortium name="Ensembl"/>
        </authorList>
    </citation>
    <scope>IDENTIFICATION</scope>
    <source>
        <strain evidence="2">broiler</strain>
    </source>
</reference>
<protein>
    <submittedName>
        <fullName evidence="2">Family with sequence similarity 222 member A</fullName>
    </submittedName>
</protein>
<dbReference type="Proteomes" id="UP000000539">
    <property type="component" value="Chromosome 15"/>
</dbReference>